<dbReference type="HOGENOM" id="CLU_3039306_0_0_3"/>
<accession>A8ZMZ6</accession>
<sequence>MLSALICSGQLSLSAWESYVPSRAKKAQSVERRWHRFISNKRIDINKLMCLWSC</sequence>
<name>A8ZMZ6_ACAM1</name>
<reference evidence="1 2" key="1">
    <citation type="journal article" date="2008" name="Proc. Natl. Acad. Sci. U.S.A.">
        <title>Niche adaptation and genome expansion in the chlorophyll d-producing cyanobacterium Acaryochloris marina.</title>
        <authorList>
            <person name="Swingley W.D."/>
            <person name="Chen M."/>
            <person name="Cheung P.C."/>
            <person name="Conrad A.L."/>
            <person name="Dejesa L.C."/>
            <person name="Hao J."/>
            <person name="Honchak B.M."/>
            <person name="Karbach L.E."/>
            <person name="Kurdoglu A."/>
            <person name="Lahiri S."/>
            <person name="Mastrian S.D."/>
            <person name="Miyashita H."/>
            <person name="Page L."/>
            <person name="Ramakrishna P."/>
            <person name="Satoh S."/>
            <person name="Sattley W.M."/>
            <person name="Shimada Y."/>
            <person name="Taylor H.L."/>
            <person name="Tomo T."/>
            <person name="Tsuchiya T."/>
            <person name="Wang Z.T."/>
            <person name="Raymond J."/>
            <person name="Mimuro M."/>
            <person name="Blankenship R.E."/>
            <person name="Touchman J.W."/>
        </authorList>
    </citation>
    <scope>NUCLEOTIDE SEQUENCE [LARGE SCALE GENOMIC DNA]</scope>
    <source>
        <strain evidence="2">MBIC 11017</strain>
        <plasmid evidence="2">Plasmid pREB3</plasmid>
    </source>
</reference>
<dbReference type="EMBL" id="CP000840">
    <property type="protein sequence ID" value="ABW32195.1"/>
    <property type="molecule type" value="Genomic_DNA"/>
</dbReference>
<evidence type="ECO:0000313" key="1">
    <source>
        <dbReference type="EMBL" id="ABW32195.1"/>
    </source>
</evidence>
<organism evidence="1 2">
    <name type="scientific">Acaryochloris marina (strain MBIC 11017)</name>
    <dbReference type="NCBI Taxonomy" id="329726"/>
    <lineage>
        <taxon>Bacteria</taxon>
        <taxon>Bacillati</taxon>
        <taxon>Cyanobacteriota</taxon>
        <taxon>Cyanophyceae</taxon>
        <taxon>Acaryochloridales</taxon>
        <taxon>Acaryochloridaceae</taxon>
        <taxon>Acaryochloris</taxon>
    </lineage>
</organism>
<dbReference type="Proteomes" id="UP000000268">
    <property type="component" value="Plasmid pREB3"/>
</dbReference>
<dbReference type="AlphaFoldDB" id="A8ZMZ6"/>
<keyword evidence="2" id="KW-1185">Reference proteome</keyword>
<keyword evidence="1" id="KW-0614">Plasmid</keyword>
<proteinExistence type="predicted"/>
<geneLocation type="plasmid" evidence="1 2">
    <name>pREB3</name>
</geneLocation>
<evidence type="ECO:0000313" key="2">
    <source>
        <dbReference type="Proteomes" id="UP000000268"/>
    </source>
</evidence>
<protein>
    <submittedName>
        <fullName evidence="1">Uncharacterized protein</fullName>
    </submittedName>
</protein>
<dbReference type="KEGG" id="amr:AM1_C0265"/>
<gene>
    <name evidence="1" type="ordered locus">AM1_C0265</name>
</gene>